<reference evidence="2" key="1">
    <citation type="submission" date="2023-07" db="EMBL/GenBank/DDBJ databases">
        <title>Genome content predicts the carbon catabolic preferences of heterotrophic bacteria.</title>
        <authorList>
            <person name="Gralka M."/>
        </authorList>
    </citation>
    <scope>NUCLEOTIDE SEQUENCE</scope>
    <source>
        <strain evidence="2">E2R20</strain>
    </source>
</reference>
<dbReference type="EMBL" id="JAUOQO010000094">
    <property type="protein sequence ID" value="MDO6575014.1"/>
    <property type="molecule type" value="Genomic_DNA"/>
</dbReference>
<dbReference type="Proteomes" id="UP001170310">
    <property type="component" value="Unassembled WGS sequence"/>
</dbReference>
<feature type="chain" id="PRO_5043812776" evidence="1">
    <location>
        <begin position="21"/>
        <end position="116"/>
    </location>
</feature>
<keyword evidence="1" id="KW-0732">Signal</keyword>
<name>A0AAW7YRT1_9STAP</name>
<accession>A0AAW7YRT1</accession>
<evidence type="ECO:0000313" key="2">
    <source>
        <dbReference type="EMBL" id="MDO6575014.1"/>
    </source>
</evidence>
<comment type="caution">
    <text evidence="2">The sequence shown here is derived from an EMBL/GenBank/DDBJ whole genome shotgun (WGS) entry which is preliminary data.</text>
</comment>
<gene>
    <name evidence="2" type="ORF">Q4528_12910</name>
</gene>
<dbReference type="RefSeq" id="WP_303521885.1">
    <property type="nucleotide sequence ID" value="NZ_JAUOQO010000094.1"/>
</dbReference>
<keyword evidence="3" id="KW-1185">Reference proteome</keyword>
<proteinExistence type="predicted"/>
<organism evidence="2 3">
    <name type="scientific">Staphylococcus pasteuri_A</name>
    <dbReference type="NCBI Taxonomy" id="3062664"/>
    <lineage>
        <taxon>Bacteria</taxon>
        <taxon>Bacillati</taxon>
        <taxon>Bacillota</taxon>
        <taxon>Bacilli</taxon>
        <taxon>Bacillales</taxon>
        <taxon>Staphylococcaceae</taxon>
        <taxon>Staphylococcus</taxon>
    </lineage>
</organism>
<evidence type="ECO:0000313" key="3">
    <source>
        <dbReference type="Proteomes" id="UP001170310"/>
    </source>
</evidence>
<sequence length="116" mass="12210">SLISPIFNASLLLGALSVSAVSIADSKSHSPAEDTEQELQDMSDPLAVYTQAGVGVTNKGLNLKVGQTYDTGNANTMAMNIIEVKGFAGEALGWDGSSQRDDSVDSIRFRNFGVDL</sequence>
<protein>
    <submittedName>
        <fullName evidence="2">Uncharacterized protein</fullName>
    </submittedName>
</protein>
<feature type="signal peptide" evidence="1">
    <location>
        <begin position="1"/>
        <end position="20"/>
    </location>
</feature>
<evidence type="ECO:0000256" key="1">
    <source>
        <dbReference type="SAM" id="SignalP"/>
    </source>
</evidence>
<feature type="non-terminal residue" evidence="2">
    <location>
        <position position="1"/>
    </location>
</feature>
<feature type="non-terminal residue" evidence="2">
    <location>
        <position position="116"/>
    </location>
</feature>
<dbReference type="AlphaFoldDB" id="A0AAW7YRT1"/>